<feature type="domain" description="ABC transmembrane type-1" evidence="8">
    <location>
        <begin position="50"/>
        <end position="242"/>
    </location>
</feature>
<accession>A0A4P6K616</accession>
<dbReference type="SUPFAM" id="SSF161098">
    <property type="entry name" value="MetI-like"/>
    <property type="match status" value="1"/>
</dbReference>
<dbReference type="Gene3D" id="1.10.3720.10">
    <property type="entry name" value="MetI-like"/>
    <property type="match status" value="1"/>
</dbReference>
<evidence type="ECO:0000256" key="3">
    <source>
        <dbReference type="ARBA" id="ARBA00022475"/>
    </source>
</evidence>
<evidence type="ECO:0000256" key="7">
    <source>
        <dbReference type="RuleBase" id="RU363032"/>
    </source>
</evidence>
<name>A0A4P6K616_KTERU</name>
<evidence type="ECO:0000256" key="4">
    <source>
        <dbReference type="ARBA" id="ARBA00022692"/>
    </source>
</evidence>
<dbReference type="CDD" id="cd06261">
    <property type="entry name" value="TM_PBP2"/>
    <property type="match status" value="1"/>
</dbReference>
<dbReference type="PROSITE" id="PS50928">
    <property type="entry name" value="ABC_TM1"/>
    <property type="match status" value="1"/>
</dbReference>
<evidence type="ECO:0000256" key="5">
    <source>
        <dbReference type="ARBA" id="ARBA00022989"/>
    </source>
</evidence>
<dbReference type="AlphaFoldDB" id="A0A4P6K616"/>
<keyword evidence="2 7" id="KW-0813">Transport</keyword>
<gene>
    <name evidence="9" type="ORF">EPA93_13280</name>
</gene>
<keyword evidence="6 7" id="KW-0472">Membrane</keyword>
<dbReference type="GO" id="GO:0005886">
    <property type="term" value="C:plasma membrane"/>
    <property type="evidence" value="ECO:0007669"/>
    <property type="project" value="UniProtKB-SubCell"/>
</dbReference>
<feature type="transmembrane region" description="Helical" evidence="7">
    <location>
        <begin position="221"/>
        <end position="242"/>
    </location>
</feature>
<evidence type="ECO:0000313" key="10">
    <source>
        <dbReference type="Proteomes" id="UP000290365"/>
    </source>
</evidence>
<keyword evidence="10" id="KW-1185">Reference proteome</keyword>
<dbReference type="PANTHER" id="PTHR43744">
    <property type="entry name" value="ABC TRANSPORTER PERMEASE PROTEIN MG189-RELATED-RELATED"/>
    <property type="match status" value="1"/>
</dbReference>
<feature type="transmembrane region" description="Helical" evidence="7">
    <location>
        <begin position="49"/>
        <end position="75"/>
    </location>
</feature>
<dbReference type="PANTHER" id="PTHR43744:SF6">
    <property type="entry name" value="ABC TRANSPORTER PERMEASE PROTEIN YESQ-RELATED"/>
    <property type="match status" value="1"/>
</dbReference>
<feature type="transmembrane region" description="Helical" evidence="7">
    <location>
        <begin position="87"/>
        <end position="109"/>
    </location>
</feature>
<sequence length="257" mass="29151">MLYPLLWMLASSFKPTSMILSDISLWPRALTLDNYMNGWNALEYPFGTFFWNSLIVCVGAVIGNVISCSMAAFVLARLRFKGRKLWFALMLCTIMLPYHVLVVPQYVLFQKLGWVNTFLPLIVPKFFATDAFFIFLLMQFIRTIPRELDAAARIDGCSYFQLYLRIILPLAVPALATTAIFTFIWTWSDFFSQLIYLNDQASYTVSVALRSFLDSSGSSDFGALFAMSLLSLLPIFGFFLIFQRMLINGIATSGLKG</sequence>
<dbReference type="Proteomes" id="UP000290365">
    <property type="component" value="Chromosome"/>
</dbReference>
<dbReference type="InterPro" id="IPR035906">
    <property type="entry name" value="MetI-like_sf"/>
</dbReference>
<dbReference type="KEGG" id="kbs:EPA93_13280"/>
<feature type="transmembrane region" description="Helical" evidence="7">
    <location>
        <begin position="162"/>
        <end position="187"/>
    </location>
</feature>
<organism evidence="9 10">
    <name type="scientific">Ktedonosporobacter rubrisoli</name>
    <dbReference type="NCBI Taxonomy" id="2509675"/>
    <lineage>
        <taxon>Bacteria</taxon>
        <taxon>Bacillati</taxon>
        <taxon>Chloroflexota</taxon>
        <taxon>Ktedonobacteria</taxon>
        <taxon>Ktedonobacterales</taxon>
        <taxon>Ktedonosporobacteraceae</taxon>
        <taxon>Ktedonosporobacter</taxon>
    </lineage>
</organism>
<proteinExistence type="inferred from homology"/>
<keyword evidence="5 7" id="KW-1133">Transmembrane helix</keyword>
<evidence type="ECO:0000256" key="6">
    <source>
        <dbReference type="ARBA" id="ARBA00023136"/>
    </source>
</evidence>
<evidence type="ECO:0000256" key="2">
    <source>
        <dbReference type="ARBA" id="ARBA00022448"/>
    </source>
</evidence>
<evidence type="ECO:0000259" key="8">
    <source>
        <dbReference type="PROSITE" id="PS50928"/>
    </source>
</evidence>
<keyword evidence="3" id="KW-1003">Cell membrane</keyword>
<protein>
    <submittedName>
        <fullName evidence="9">Carbohydrate ABC transporter permease</fullName>
    </submittedName>
</protein>
<dbReference type="EMBL" id="CP035758">
    <property type="protein sequence ID" value="QBD83462.1"/>
    <property type="molecule type" value="Genomic_DNA"/>
</dbReference>
<dbReference type="Pfam" id="PF00528">
    <property type="entry name" value="BPD_transp_1"/>
    <property type="match status" value="1"/>
</dbReference>
<dbReference type="GO" id="GO:0055085">
    <property type="term" value="P:transmembrane transport"/>
    <property type="evidence" value="ECO:0007669"/>
    <property type="project" value="InterPro"/>
</dbReference>
<comment type="subcellular location">
    <subcellularLocation>
        <location evidence="1 7">Cell membrane</location>
        <topology evidence="1 7">Multi-pass membrane protein</topology>
    </subcellularLocation>
</comment>
<dbReference type="InterPro" id="IPR000515">
    <property type="entry name" value="MetI-like"/>
</dbReference>
<evidence type="ECO:0000313" key="9">
    <source>
        <dbReference type="EMBL" id="QBD83462.1"/>
    </source>
</evidence>
<comment type="similarity">
    <text evidence="7">Belongs to the binding-protein-dependent transport system permease family.</text>
</comment>
<keyword evidence="4 7" id="KW-0812">Transmembrane</keyword>
<evidence type="ECO:0000256" key="1">
    <source>
        <dbReference type="ARBA" id="ARBA00004651"/>
    </source>
</evidence>
<feature type="transmembrane region" description="Helical" evidence="7">
    <location>
        <begin position="121"/>
        <end position="141"/>
    </location>
</feature>
<dbReference type="OrthoDB" id="9794684at2"/>
<reference evidence="9 10" key="1">
    <citation type="submission" date="2019-01" db="EMBL/GenBank/DDBJ databases">
        <title>Ktedonosporobacter rubrisoli SCAWS-G2.</title>
        <authorList>
            <person name="Huang Y."/>
            <person name="Yan B."/>
        </authorList>
    </citation>
    <scope>NUCLEOTIDE SEQUENCE [LARGE SCALE GENOMIC DNA]</scope>
    <source>
        <strain evidence="9 10">SCAWS-G2</strain>
    </source>
</reference>